<evidence type="ECO:0000256" key="1">
    <source>
        <dbReference type="ARBA" id="ARBA00006479"/>
    </source>
</evidence>
<dbReference type="NCBIfam" id="NF045942">
    <property type="entry name" value="PolPhglucPhase"/>
    <property type="match status" value="1"/>
</dbReference>
<dbReference type="OrthoDB" id="849313at2"/>
<proteinExistence type="inferred from homology"/>
<dbReference type="EMBL" id="MLYO01000015">
    <property type="protein sequence ID" value="OIK06456.1"/>
    <property type="molecule type" value="Genomic_DNA"/>
</dbReference>
<dbReference type="SUPFAM" id="SSF53067">
    <property type="entry name" value="Actin-like ATPase domain"/>
    <property type="match status" value="1"/>
</dbReference>
<keyword evidence="2" id="KW-0418">Kinase</keyword>
<accession>A0A1S2QLX6</accession>
<dbReference type="GO" id="GO:0016301">
    <property type="term" value="F:kinase activity"/>
    <property type="evidence" value="ECO:0007669"/>
    <property type="project" value="UniProtKB-KW"/>
</dbReference>
<dbReference type="PANTHER" id="PTHR18964:SF146">
    <property type="entry name" value="POLYPHOSPHATE GLUCOKINASE"/>
    <property type="match status" value="1"/>
</dbReference>
<gene>
    <name evidence="2" type="ORF">BIV23_08310</name>
</gene>
<dbReference type="InterPro" id="IPR043129">
    <property type="entry name" value="ATPase_NBD"/>
</dbReference>
<keyword evidence="2" id="KW-0808">Transferase</keyword>
<evidence type="ECO:0000313" key="3">
    <source>
        <dbReference type="Proteomes" id="UP000179642"/>
    </source>
</evidence>
<comment type="caution">
    <text evidence="2">The sequence shown here is derived from an EMBL/GenBank/DDBJ whole genome shotgun (WGS) entry which is preliminary data.</text>
</comment>
<protein>
    <submittedName>
        <fullName evidence="2">Polyphosphate glucokinase</fullName>
    </submittedName>
</protein>
<organism evidence="2 3">
    <name type="scientific">Streptomyces monashensis</name>
    <dbReference type="NCBI Taxonomy" id="1678012"/>
    <lineage>
        <taxon>Bacteria</taxon>
        <taxon>Bacillati</taxon>
        <taxon>Actinomycetota</taxon>
        <taxon>Actinomycetes</taxon>
        <taxon>Kitasatosporales</taxon>
        <taxon>Streptomycetaceae</taxon>
        <taxon>Streptomyces</taxon>
    </lineage>
</organism>
<name>A0A1S2QLX6_9ACTN</name>
<dbReference type="InterPro" id="IPR000600">
    <property type="entry name" value="ROK"/>
</dbReference>
<keyword evidence="3" id="KW-1185">Reference proteome</keyword>
<comment type="similarity">
    <text evidence="1">Belongs to the ROK (NagC/XylR) family.</text>
</comment>
<dbReference type="PANTHER" id="PTHR18964">
    <property type="entry name" value="ROK (REPRESSOR, ORF, KINASE) FAMILY"/>
    <property type="match status" value="1"/>
</dbReference>
<reference evidence="2 3" key="1">
    <citation type="submission" date="2016-10" db="EMBL/GenBank/DDBJ databases">
        <title>Genome sequence of Streptomyces sp. MUSC 1.</title>
        <authorList>
            <person name="Lee L.-H."/>
            <person name="Ser H.-L."/>
            <person name="Law J.W.-F."/>
        </authorList>
    </citation>
    <scope>NUCLEOTIDE SEQUENCE [LARGE SCALE GENOMIC DNA]</scope>
    <source>
        <strain evidence="2 3">MUSC 1</strain>
    </source>
</reference>
<sequence>MDRTAHVLGVDIGGTGIKGAPVDLRSGSLIGERVRIPTPHPATPEAVADVVVQVLSRIGVPGPVGLTLPAVIRGGKVQTTSNIDPAWMETDAAQLFARATGRDVRVVNDADAAGIAEMRFGAGKGRKGVVVMVTLGTGIGSAVFSDGFLVPNSELGHLPLHHGDAEDWAAESVREHDELSWKKWAHRLEKYLELVQRLLWPDLIVIGGGVSKKADKFLPYIELRTEIVPAQLLNDAGIVGAALFAPAGNAQP</sequence>
<dbReference type="Pfam" id="PF00480">
    <property type="entry name" value="ROK"/>
    <property type="match status" value="1"/>
</dbReference>
<dbReference type="Gene3D" id="3.30.420.40">
    <property type="match status" value="2"/>
</dbReference>
<evidence type="ECO:0000313" key="2">
    <source>
        <dbReference type="EMBL" id="OIK06456.1"/>
    </source>
</evidence>
<dbReference type="Proteomes" id="UP000179642">
    <property type="component" value="Unassembled WGS sequence"/>
</dbReference>
<dbReference type="AlphaFoldDB" id="A0A1S2QLX6"/>
<dbReference type="CDD" id="cd24058">
    <property type="entry name" value="ASKHA_NBD_ROK_PPGK"/>
    <property type="match status" value="1"/>
</dbReference>